<feature type="transmembrane region" description="Helical" evidence="2">
    <location>
        <begin position="111"/>
        <end position="133"/>
    </location>
</feature>
<reference evidence="3" key="1">
    <citation type="submission" date="2025-08" db="UniProtKB">
        <authorList>
            <consortium name="Ensembl"/>
        </authorList>
    </citation>
    <scope>IDENTIFICATION</scope>
</reference>
<dbReference type="Pfam" id="PF05461">
    <property type="entry name" value="ApoL"/>
    <property type="match status" value="1"/>
</dbReference>
<dbReference type="Proteomes" id="UP000264820">
    <property type="component" value="Unplaced"/>
</dbReference>
<keyword evidence="2" id="KW-0472">Membrane</keyword>
<dbReference type="OMA" id="ANCAITS"/>
<dbReference type="GO" id="GO:0016020">
    <property type="term" value="C:membrane"/>
    <property type="evidence" value="ECO:0007669"/>
    <property type="project" value="TreeGrafter"/>
</dbReference>
<dbReference type="Ensembl" id="ENSHCOT00000004280.1">
    <property type="protein sequence ID" value="ENSHCOP00000006078.1"/>
    <property type="gene ID" value="ENSHCOG00000007806.1"/>
</dbReference>
<dbReference type="GeneTree" id="ENSGT01030000234599"/>
<dbReference type="AlphaFoldDB" id="A0A3Q2XN31"/>
<keyword evidence="2" id="KW-1133">Transmembrane helix</keyword>
<proteinExistence type="inferred from homology"/>
<dbReference type="STRING" id="109280.ENSHCOP00000006078"/>
<sequence length="356" mass="38088">MAAENRQTALEAGLAAVLKDILLGLEELEVFVMALERLATTSLLVFRDEVVKLPQGLGCWDVAVAVASARRACPLAAELKQDAKVVFLPRLDNAAVLAHLLDKHVQTISSVASSSVGVVSGALSIAGLALIPLTAGTSLSLSMTGLGLGLASWANCAITSIVDYKLEQKSMKKISEVTENFIEDAQCLDDIASETRQLDAAVSEVLCELPEVSKVGSAADANSTVKTTKRSKEVATRVGKVVAVGGKALRNVHRAGSVAVSRTARAGLIPLNGIFIGIDIIIICTNSVALSKGCETKVSRFLRARSALWRAEMECWQRMHDSLTRGLATFEGNWAVLEVPFYRDDKQNEKQRCITQ</sequence>
<dbReference type="PANTHER" id="PTHR14096">
    <property type="entry name" value="APOLIPOPROTEIN L"/>
    <property type="match status" value="1"/>
</dbReference>
<comment type="similarity">
    <text evidence="1">Belongs to the apolipoprotein L family.</text>
</comment>
<reference evidence="3" key="2">
    <citation type="submission" date="2025-09" db="UniProtKB">
        <authorList>
            <consortium name="Ensembl"/>
        </authorList>
    </citation>
    <scope>IDENTIFICATION</scope>
</reference>
<dbReference type="GO" id="GO:0008289">
    <property type="term" value="F:lipid binding"/>
    <property type="evidence" value="ECO:0007669"/>
    <property type="project" value="InterPro"/>
</dbReference>
<name>A0A3Q2XN31_HIPCM</name>
<evidence type="ECO:0000313" key="3">
    <source>
        <dbReference type="Ensembl" id="ENSHCOP00000006078.1"/>
    </source>
</evidence>
<evidence type="ECO:0000256" key="1">
    <source>
        <dbReference type="ARBA" id="ARBA00010090"/>
    </source>
</evidence>
<dbReference type="GO" id="GO:0005576">
    <property type="term" value="C:extracellular region"/>
    <property type="evidence" value="ECO:0007669"/>
    <property type="project" value="InterPro"/>
</dbReference>
<accession>A0A3Q2XN31</accession>
<organism evidence="3 4">
    <name type="scientific">Hippocampus comes</name>
    <name type="common">Tiger tail seahorse</name>
    <dbReference type="NCBI Taxonomy" id="109280"/>
    <lineage>
        <taxon>Eukaryota</taxon>
        <taxon>Metazoa</taxon>
        <taxon>Chordata</taxon>
        <taxon>Craniata</taxon>
        <taxon>Vertebrata</taxon>
        <taxon>Euteleostomi</taxon>
        <taxon>Actinopterygii</taxon>
        <taxon>Neopterygii</taxon>
        <taxon>Teleostei</taxon>
        <taxon>Neoteleostei</taxon>
        <taxon>Acanthomorphata</taxon>
        <taxon>Syngnathiaria</taxon>
        <taxon>Syngnathiformes</taxon>
        <taxon>Syngnathoidei</taxon>
        <taxon>Syngnathidae</taxon>
        <taxon>Hippocampus</taxon>
    </lineage>
</organism>
<feature type="transmembrane region" description="Helical" evidence="2">
    <location>
        <begin position="139"/>
        <end position="162"/>
    </location>
</feature>
<protein>
    <submittedName>
        <fullName evidence="3">Uncharacterized protein</fullName>
    </submittedName>
</protein>
<evidence type="ECO:0000313" key="4">
    <source>
        <dbReference type="Proteomes" id="UP000264820"/>
    </source>
</evidence>
<dbReference type="GO" id="GO:0006869">
    <property type="term" value="P:lipid transport"/>
    <property type="evidence" value="ECO:0007669"/>
    <property type="project" value="InterPro"/>
</dbReference>
<dbReference type="GO" id="GO:0042157">
    <property type="term" value="P:lipoprotein metabolic process"/>
    <property type="evidence" value="ECO:0007669"/>
    <property type="project" value="InterPro"/>
</dbReference>
<dbReference type="PANTHER" id="PTHR14096:SF57">
    <property type="entry name" value="APOLIPOPROTEIN L4"/>
    <property type="match status" value="1"/>
</dbReference>
<evidence type="ECO:0000256" key="2">
    <source>
        <dbReference type="SAM" id="Phobius"/>
    </source>
</evidence>
<dbReference type="InterPro" id="IPR008405">
    <property type="entry name" value="ApoL"/>
</dbReference>
<keyword evidence="4" id="KW-1185">Reference proteome</keyword>
<keyword evidence="2" id="KW-0812">Transmembrane</keyword>